<dbReference type="PANTHER" id="PTHR24231">
    <property type="entry name" value="PURINOCEPTOR-RELATED G-PROTEIN COUPLED RECEPTOR"/>
    <property type="match status" value="1"/>
</dbReference>
<dbReference type="Ensembl" id="ENSECRT00000009096.1">
    <property type="protein sequence ID" value="ENSECRP00000008948.1"/>
    <property type="gene ID" value="ENSECRG00000006007.1"/>
</dbReference>
<dbReference type="AlphaFoldDB" id="A0A8C4RYZ9"/>
<dbReference type="Proteomes" id="UP000694620">
    <property type="component" value="Chromosome 4"/>
</dbReference>
<dbReference type="GO" id="GO:0002250">
    <property type="term" value="P:adaptive immune response"/>
    <property type="evidence" value="ECO:0007669"/>
    <property type="project" value="UniProtKB-KW"/>
</dbReference>
<feature type="transmembrane region" description="Helical" evidence="12">
    <location>
        <begin position="96"/>
        <end position="117"/>
    </location>
</feature>
<reference evidence="14" key="3">
    <citation type="submission" date="2025-09" db="UniProtKB">
        <authorList>
            <consortium name="Ensembl"/>
        </authorList>
    </citation>
    <scope>IDENTIFICATION</scope>
</reference>
<gene>
    <name evidence="14" type="primary">CYSLTR2</name>
</gene>
<dbReference type="GO" id="GO:0004930">
    <property type="term" value="F:G protein-coupled receptor activity"/>
    <property type="evidence" value="ECO:0007669"/>
    <property type="project" value="UniProtKB-KW"/>
</dbReference>
<evidence type="ECO:0000256" key="6">
    <source>
        <dbReference type="ARBA" id="ARBA00023040"/>
    </source>
</evidence>
<evidence type="ECO:0000256" key="2">
    <source>
        <dbReference type="ARBA" id="ARBA00022475"/>
    </source>
</evidence>
<evidence type="ECO:0000256" key="7">
    <source>
        <dbReference type="ARBA" id="ARBA00023130"/>
    </source>
</evidence>
<keyword evidence="15" id="KW-1185">Reference proteome</keyword>
<evidence type="ECO:0000256" key="10">
    <source>
        <dbReference type="ARBA" id="ARBA00023170"/>
    </source>
</evidence>
<feature type="transmembrane region" description="Helical" evidence="12">
    <location>
        <begin position="186"/>
        <end position="207"/>
    </location>
</feature>
<keyword evidence="5 12" id="KW-1133">Transmembrane helix</keyword>
<dbReference type="PRINTS" id="PR00237">
    <property type="entry name" value="GPCRRHODOPSN"/>
</dbReference>
<organism evidence="14 15">
    <name type="scientific">Erpetoichthys calabaricus</name>
    <name type="common">Rope fish</name>
    <name type="synonym">Calamoichthys calabaricus</name>
    <dbReference type="NCBI Taxonomy" id="27687"/>
    <lineage>
        <taxon>Eukaryota</taxon>
        <taxon>Metazoa</taxon>
        <taxon>Chordata</taxon>
        <taxon>Craniata</taxon>
        <taxon>Vertebrata</taxon>
        <taxon>Euteleostomi</taxon>
        <taxon>Actinopterygii</taxon>
        <taxon>Polypteriformes</taxon>
        <taxon>Polypteridae</taxon>
        <taxon>Erpetoichthys</taxon>
    </lineage>
</organism>
<reference evidence="14" key="1">
    <citation type="submission" date="2021-06" db="EMBL/GenBank/DDBJ databases">
        <authorList>
            <consortium name="Wellcome Sanger Institute Data Sharing"/>
        </authorList>
    </citation>
    <scope>NUCLEOTIDE SEQUENCE [LARGE SCALE GENOMIC DNA]</scope>
</reference>
<dbReference type="Gene3D" id="1.20.1070.10">
    <property type="entry name" value="Rhodopsin 7-helix transmembrane proteins"/>
    <property type="match status" value="1"/>
</dbReference>
<evidence type="ECO:0000256" key="5">
    <source>
        <dbReference type="ARBA" id="ARBA00022989"/>
    </source>
</evidence>
<feature type="transmembrane region" description="Helical" evidence="12">
    <location>
        <begin position="138"/>
        <end position="159"/>
    </location>
</feature>
<evidence type="ECO:0000256" key="1">
    <source>
        <dbReference type="ARBA" id="ARBA00004651"/>
    </source>
</evidence>
<dbReference type="InterPro" id="IPR017452">
    <property type="entry name" value="GPCR_Rhodpsn_7TM"/>
</dbReference>
<feature type="transmembrane region" description="Helical" evidence="12">
    <location>
        <begin position="228"/>
        <end position="248"/>
    </location>
</feature>
<evidence type="ECO:0000256" key="8">
    <source>
        <dbReference type="ARBA" id="ARBA00023136"/>
    </source>
</evidence>
<dbReference type="GO" id="GO:0005886">
    <property type="term" value="C:plasma membrane"/>
    <property type="evidence" value="ECO:0007669"/>
    <property type="project" value="UniProtKB-SubCell"/>
</dbReference>
<sequence length="324" mass="37132">SAVTDTPSQYPMNCSINKFKGQVYPVAYLTICVVGFLSNGLSLIIFLKSYKKGSSVNIYMLNLLVSDLLLLCSLPFRAVYYLMECTWIFGDMMCRILSFALYVNMYSSIFFLMALSIMRYLAIVHPYKYVKIRNSDGAKIVCAIVWVTVAAMSIPFLVFRSLEDKGKIKCLELNSANVVMISKLNYVVLVPGFLVPFMTIVICYWFVVKNLQKHKENHKKSLHHQKSIALVIIVTCMFLICFLPYHIIRTVFLEIYKSYISGNYDTCGPLNNIQKAAVFTHCLAASNSCLDPLLYLFVGENFRSWWRKQKQSEELGKMNLKDQN</sequence>
<evidence type="ECO:0000313" key="14">
    <source>
        <dbReference type="Ensembl" id="ENSECRP00000008948.1"/>
    </source>
</evidence>
<keyword evidence="3 12" id="KW-0812">Transmembrane</keyword>
<feature type="transmembrane region" description="Helical" evidence="12">
    <location>
        <begin position="26"/>
        <end position="47"/>
    </location>
</feature>
<dbReference type="PROSITE" id="PS50262">
    <property type="entry name" value="G_PROTEIN_RECEP_F1_2"/>
    <property type="match status" value="1"/>
</dbReference>
<keyword evidence="9" id="KW-1015">Disulfide bond</keyword>
<accession>A0A8C4RYZ9</accession>
<evidence type="ECO:0000256" key="12">
    <source>
        <dbReference type="SAM" id="Phobius"/>
    </source>
</evidence>
<proteinExistence type="predicted"/>
<keyword evidence="11" id="KW-0807">Transducer</keyword>
<comment type="subcellular location">
    <subcellularLocation>
        <location evidence="1">Cell membrane</location>
        <topology evidence="1">Multi-pass membrane protein</topology>
    </subcellularLocation>
</comment>
<name>A0A8C4RYZ9_ERPCA</name>
<dbReference type="PANTHER" id="PTHR24231:SF48">
    <property type="entry name" value="G-PROTEIN COUPLED RECEPTORS FAMILY 1 PROFILE DOMAIN-CONTAINING PROTEIN"/>
    <property type="match status" value="1"/>
</dbReference>
<evidence type="ECO:0000259" key="13">
    <source>
        <dbReference type="PROSITE" id="PS50262"/>
    </source>
</evidence>
<evidence type="ECO:0000256" key="4">
    <source>
        <dbReference type="ARBA" id="ARBA00022859"/>
    </source>
</evidence>
<keyword evidence="2" id="KW-1003">Cell membrane</keyword>
<dbReference type="GeneTree" id="ENSGT01150000286937"/>
<feature type="domain" description="G-protein coupled receptors family 1 profile" evidence="13">
    <location>
        <begin position="38"/>
        <end position="295"/>
    </location>
</feature>
<feature type="transmembrane region" description="Helical" evidence="12">
    <location>
        <begin position="59"/>
        <end position="76"/>
    </location>
</feature>
<dbReference type="PRINTS" id="PR01157">
    <property type="entry name" value="P2YPURNOCPTR"/>
</dbReference>
<evidence type="ECO:0000256" key="9">
    <source>
        <dbReference type="ARBA" id="ARBA00023157"/>
    </source>
</evidence>
<dbReference type="SUPFAM" id="SSF81321">
    <property type="entry name" value="Family A G protein-coupled receptor-like"/>
    <property type="match status" value="1"/>
</dbReference>
<keyword evidence="6" id="KW-0297">G-protein coupled receptor</keyword>
<evidence type="ECO:0000313" key="15">
    <source>
        <dbReference type="Proteomes" id="UP000694620"/>
    </source>
</evidence>
<protein>
    <submittedName>
        <fullName evidence="14">Cysteinyl leukotriene receptor 2</fullName>
    </submittedName>
</protein>
<dbReference type="Pfam" id="PF00001">
    <property type="entry name" value="7tm_1"/>
    <property type="match status" value="1"/>
</dbReference>
<dbReference type="InterPro" id="IPR000276">
    <property type="entry name" value="GPCR_Rhodpsn"/>
</dbReference>
<reference evidence="14" key="2">
    <citation type="submission" date="2025-08" db="UniProtKB">
        <authorList>
            <consortium name="Ensembl"/>
        </authorList>
    </citation>
    <scope>IDENTIFICATION</scope>
</reference>
<keyword evidence="8 12" id="KW-0472">Membrane</keyword>
<dbReference type="FunFam" id="1.20.1070.10:FF:000017">
    <property type="entry name" value="lysophosphatidic acid receptor 4"/>
    <property type="match status" value="1"/>
</dbReference>
<keyword evidence="4" id="KW-0391">Immunity</keyword>
<evidence type="ECO:0000256" key="11">
    <source>
        <dbReference type="ARBA" id="ARBA00023224"/>
    </source>
</evidence>
<keyword evidence="7" id="KW-1064">Adaptive immunity</keyword>
<evidence type="ECO:0000256" key="3">
    <source>
        <dbReference type="ARBA" id="ARBA00022692"/>
    </source>
</evidence>
<keyword evidence="10" id="KW-0675">Receptor</keyword>